<dbReference type="InterPro" id="IPR032675">
    <property type="entry name" value="LRR_dom_sf"/>
</dbReference>
<evidence type="ECO:0000256" key="3">
    <source>
        <dbReference type="SAM" id="Phobius"/>
    </source>
</evidence>
<accession>A0A1Y1XE43</accession>
<evidence type="ECO:0000313" key="7">
    <source>
        <dbReference type="Proteomes" id="UP000193944"/>
    </source>
</evidence>
<dbReference type="GO" id="GO:0005737">
    <property type="term" value="C:cytoplasm"/>
    <property type="evidence" value="ECO:0007669"/>
    <property type="project" value="TreeGrafter"/>
</dbReference>
<name>A0A1Y1XE43_9FUNG</name>
<evidence type="ECO:0000259" key="5">
    <source>
        <dbReference type="Pfam" id="PF23598"/>
    </source>
</evidence>
<gene>
    <name evidence="6" type="ORF">BCR32DRAFT_291615</name>
</gene>
<dbReference type="OrthoDB" id="5584805at2759"/>
<keyword evidence="4" id="KW-0732">Signal</keyword>
<dbReference type="Proteomes" id="UP000193944">
    <property type="component" value="Unassembled WGS sequence"/>
</dbReference>
<feature type="transmembrane region" description="Helical" evidence="3">
    <location>
        <begin position="305"/>
        <end position="325"/>
    </location>
</feature>
<dbReference type="Gene3D" id="3.80.10.10">
    <property type="entry name" value="Ribonuclease Inhibitor"/>
    <property type="match status" value="1"/>
</dbReference>
<organism evidence="6 7">
    <name type="scientific">Anaeromyces robustus</name>
    <dbReference type="NCBI Taxonomy" id="1754192"/>
    <lineage>
        <taxon>Eukaryota</taxon>
        <taxon>Fungi</taxon>
        <taxon>Fungi incertae sedis</taxon>
        <taxon>Chytridiomycota</taxon>
        <taxon>Chytridiomycota incertae sedis</taxon>
        <taxon>Neocallimastigomycetes</taxon>
        <taxon>Neocallimastigales</taxon>
        <taxon>Neocallimastigaceae</taxon>
        <taxon>Anaeromyces</taxon>
    </lineage>
</organism>
<dbReference type="Pfam" id="PF23598">
    <property type="entry name" value="LRR_14"/>
    <property type="match status" value="1"/>
</dbReference>
<dbReference type="SUPFAM" id="SSF52058">
    <property type="entry name" value="L domain-like"/>
    <property type="match status" value="1"/>
</dbReference>
<reference evidence="6 7" key="1">
    <citation type="submission" date="2016-08" db="EMBL/GenBank/DDBJ databases">
        <title>A Parts List for Fungal Cellulosomes Revealed by Comparative Genomics.</title>
        <authorList>
            <consortium name="DOE Joint Genome Institute"/>
            <person name="Haitjema C.H."/>
            <person name="Gilmore S.P."/>
            <person name="Henske J.K."/>
            <person name="Solomon K.V."/>
            <person name="De Groot R."/>
            <person name="Kuo A."/>
            <person name="Mondo S.J."/>
            <person name="Salamov A.A."/>
            <person name="Labutti K."/>
            <person name="Zhao Z."/>
            <person name="Chiniquy J."/>
            <person name="Barry K."/>
            <person name="Brewer H.M."/>
            <person name="Purvine S.O."/>
            <person name="Wright A.T."/>
            <person name="Boxma B."/>
            <person name="Van Alen T."/>
            <person name="Hackstein J.H."/>
            <person name="Baker S.E."/>
            <person name="Grigoriev I.V."/>
            <person name="O'Malley M.A."/>
        </authorList>
    </citation>
    <scope>NUCLEOTIDE SEQUENCE [LARGE SCALE GENOMIC DNA]</scope>
    <source>
        <strain evidence="6 7">S4</strain>
    </source>
</reference>
<dbReference type="InterPro" id="IPR055414">
    <property type="entry name" value="LRR_R13L4/SHOC2-like"/>
</dbReference>
<feature type="signal peptide" evidence="4">
    <location>
        <begin position="1"/>
        <end position="21"/>
    </location>
</feature>
<dbReference type="PROSITE" id="PS51450">
    <property type="entry name" value="LRR"/>
    <property type="match status" value="1"/>
</dbReference>
<protein>
    <submittedName>
        <fullName evidence="6">L domain-like protein</fullName>
    </submittedName>
</protein>
<evidence type="ECO:0000313" key="6">
    <source>
        <dbReference type="EMBL" id="ORX84030.1"/>
    </source>
</evidence>
<comment type="caution">
    <text evidence="6">The sequence shown here is derived from an EMBL/GenBank/DDBJ whole genome shotgun (WGS) entry which is preliminary data.</text>
</comment>
<keyword evidence="3" id="KW-0812">Transmembrane</keyword>
<evidence type="ECO:0000256" key="4">
    <source>
        <dbReference type="SAM" id="SignalP"/>
    </source>
</evidence>
<dbReference type="InterPro" id="IPR001611">
    <property type="entry name" value="Leu-rich_rpt"/>
</dbReference>
<dbReference type="InterPro" id="IPR003591">
    <property type="entry name" value="Leu-rich_rpt_typical-subtyp"/>
</dbReference>
<dbReference type="SMART" id="SM00369">
    <property type="entry name" value="LRR_TYP"/>
    <property type="match status" value="2"/>
</dbReference>
<proteinExistence type="predicted"/>
<dbReference type="PANTHER" id="PTHR48051:SF1">
    <property type="entry name" value="RAS SUPPRESSOR PROTEIN 1"/>
    <property type="match status" value="1"/>
</dbReference>
<dbReference type="PANTHER" id="PTHR48051">
    <property type="match status" value="1"/>
</dbReference>
<evidence type="ECO:0000256" key="1">
    <source>
        <dbReference type="ARBA" id="ARBA00022614"/>
    </source>
</evidence>
<keyword evidence="7" id="KW-1185">Reference proteome</keyword>
<keyword evidence="3" id="KW-1133">Transmembrane helix</keyword>
<sequence length="352" mass="39918">MINKILCSTLIIILYILQVSGQSGDCQYVISILNKLNIPESKNVEDCCSLSSYVTCSNGKVIKISLSNMGLTSVPEEISHLSSLKEINFSNNKISSIPESIYNLSNLDRMHFEYNDLTSLSSSIGKLTNLQMLFFDSNELSGIPQELFKLPKLTLLSLSANHELSLKMYNFGHRIQYCYVDIKNILCYDPGTCDKYSGERKLESATLINKPPCSNNNVNQNTLPIITNTNAIITSTLTNNLNILTTNNLSPTSFNDNNNNNNNNNNNINSLHSSNGKINSNSYIESINEINFTQEYNKLEKNKTIYVIIIGIIVITIIITDTYLYKRLYNYYKKIKKNRNNHSNEDIHRYLL</sequence>
<evidence type="ECO:0000256" key="2">
    <source>
        <dbReference type="ARBA" id="ARBA00022737"/>
    </source>
</evidence>
<feature type="domain" description="Disease resistance R13L4/SHOC-2-like LRR" evidence="5">
    <location>
        <begin position="65"/>
        <end position="163"/>
    </location>
</feature>
<dbReference type="STRING" id="1754192.A0A1Y1XE43"/>
<keyword evidence="2" id="KW-0677">Repeat</keyword>
<keyword evidence="3" id="KW-0472">Membrane</keyword>
<keyword evidence="1" id="KW-0433">Leucine-rich repeat</keyword>
<dbReference type="AlphaFoldDB" id="A0A1Y1XE43"/>
<dbReference type="EMBL" id="MCFG01000060">
    <property type="protein sequence ID" value="ORX84030.1"/>
    <property type="molecule type" value="Genomic_DNA"/>
</dbReference>
<feature type="chain" id="PRO_5012824470" evidence="4">
    <location>
        <begin position="22"/>
        <end position="352"/>
    </location>
</feature>
<dbReference type="InterPro" id="IPR050216">
    <property type="entry name" value="LRR_domain-containing"/>
</dbReference>
<reference evidence="6 7" key="2">
    <citation type="submission" date="2016-08" db="EMBL/GenBank/DDBJ databases">
        <title>Pervasive Adenine N6-methylation of Active Genes in Fungi.</title>
        <authorList>
            <consortium name="DOE Joint Genome Institute"/>
            <person name="Mondo S.J."/>
            <person name="Dannebaum R.O."/>
            <person name="Kuo R.C."/>
            <person name="Labutti K."/>
            <person name="Haridas S."/>
            <person name="Kuo A."/>
            <person name="Salamov A."/>
            <person name="Ahrendt S.R."/>
            <person name="Lipzen A."/>
            <person name="Sullivan W."/>
            <person name="Andreopoulos W.B."/>
            <person name="Clum A."/>
            <person name="Lindquist E."/>
            <person name="Daum C."/>
            <person name="Ramamoorthy G.K."/>
            <person name="Gryganskyi A."/>
            <person name="Culley D."/>
            <person name="Magnuson J.K."/>
            <person name="James T.Y."/>
            <person name="O'Malley M.A."/>
            <person name="Stajich J.E."/>
            <person name="Spatafora J.W."/>
            <person name="Visel A."/>
            <person name="Grigoriev I.V."/>
        </authorList>
    </citation>
    <scope>NUCLEOTIDE SEQUENCE [LARGE SCALE GENOMIC DNA]</scope>
    <source>
        <strain evidence="6 7">S4</strain>
    </source>
</reference>